<accession>A0A410QF62</accession>
<evidence type="ECO:0000259" key="8">
    <source>
        <dbReference type="Pfam" id="PF01416"/>
    </source>
</evidence>
<name>A0A410QF62_9FIRM</name>
<organism evidence="9 10">
    <name type="scientific">Acidilutibacter cellobiosedens</name>
    <dbReference type="NCBI Taxonomy" id="2507161"/>
    <lineage>
        <taxon>Bacteria</taxon>
        <taxon>Bacillati</taxon>
        <taxon>Bacillota</taxon>
        <taxon>Tissierellia</taxon>
        <taxon>Tissierellales</taxon>
        <taxon>Acidilutibacteraceae</taxon>
        <taxon>Acidilutibacter</taxon>
    </lineage>
</organism>
<evidence type="ECO:0000256" key="5">
    <source>
        <dbReference type="PIRSR" id="PIRSR001430-1"/>
    </source>
</evidence>
<dbReference type="KEGG" id="spoa:EQM13_14240"/>
<dbReference type="RefSeq" id="WP_128753050.1">
    <property type="nucleotide sequence ID" value="NZ_CP035282.1"/>
</dbReference>
<keyword evidence="10" id="KW-1185">Reference proteome</keyword>
<dbReference type="InterPro" id="IPR020094">
    <property type="entry name" value="TruA/RsuA/RluB/E/F_N"/>
</dbReference>
<dbReference type="InterPro" id="IPR020095">
    <property type="entry name" value="PsdUridine_synth_TruA_C"/>
</dbReference>
<proteinExistence type="inferred from homology"/>
<dbReference type="HAMAP" id="MF_00171">
    <property type="entry name" value="TruA"/>
    <property type="match status" value="1"/>
</dbReference>
<feature type="domain" description="Pseudouridine synthase I TruA alpha/beta" evidence="8">
    <location>
        <begin position="144"/>
        <end position="245"/>
    </location>
</feature>
<reference evidence="10" key="1">
    <citation type="submission" date="2019-01" db="EMBL/GenBank/DDBJ databases">
        <title>Draft genomes of a novel of Sporanaerobacter strains.</title>
        <authorList>
            <person name="Ma S."/>
        </authorList>
    </citation>
    <scope>NUCLEOTIDE SEQUENCE [LARGE SCALE GENOMIC DNA]</scope>
    <source>
        <strain evidence="10">NJN-17</strain>
    </source>
</reference>
<dbReference type="EMBL" id="CP035282">
    <property type="protein sequence ID" value="QAT62640.1"/>
    <property type="molecule type" value="Genomic_DNA"/>
</dbReference>
<dbReference type="Proteomes" id="UP000287969">
    <property type="component" value="Chromosome"/>
</dbReference>
<dbReference type="Pfam" id="PF01416">
    <property type="entry name" value="PseudoU_synth_1"/>
    <property type="match status" value="2"/>
</dbReference>
<feature type="binding site" evidence="4 6">
    <location>
        <position position="110"/>
    </location>
    <ligand>
        <name>substrate</name>
    </ligand>
</feature>
<comment type="similarity">
    <text evidence="1 4 7">Belongs to the tRNA pseudouridine synthase TruA family.</text>
</comment>
<evidence type="ECO:0000313" key="9">
    <source>
        <dbReference type="EMBL" id="QAT62640.1"/>
    </source>
</evidence>
<comment type="subunit">
    <text evidence="4">Homodimer.</text>
</comment>
<evidence type="ECO:0000256" key="1">
    <source>
        <dbReference type="ARBA" id="ARBA00009375"/>
    </source>
</evidence>
<dbReference type="NCBIfam" id="TIGR00071">
    <property type="entry name" value="hisT_truA"/>
    <property type="match status" value="1"/>
</dbReference>
<feature type="domain" description="Pseudouridine synthase I TruA alpha/beta" evidence="8">
    <location>
        <begin position="7"/>
        <end position="104"/>
    </location>
</feature>
<dbReference type="EC" id="5.4.99.12" evidence="4"/>
<dbReference type="AlphaFoldDB" id="A0A410QF62"/>
<evidence type="ECO:0000256" key="4">
    <source>
        <dbReference type="HAMAP-Rule" id="MF_00171"/>
    </source>
</evidence>
<keyword evidence="2 4" id="KW-0819">tRNA processing</keyword>
<dbReference type="InterPro" id="IPR020103">
    <property type="entry name" value="PsdUridine_synth_cat_dom_sf"/>
</dbReference>
<dbReference type="CDD" id="cd02570">
    <property type="entry name" value="PseudoU_synth_EcTruA"/>
    <property type="match status" value="1"/>
</dbReference>
<dbReference type="PANTHER" id="PTHR11142:SF0">
    <property type="entry name" value="TRNA PSEUDOURIDINE SYNTHASE-LIKE 1"/>
    <property type="match status" value="1"/>
</dbReference>
<dbReference type="GO" id="GO:0031119">
    <property type="term" value="P:tRNA pseudouridine synthesis"/>
    <property type="evidence" value="ECO:0007669"/>
    <property type="project" value="UniProtKB-UniRule"/>
</dbReference>
<dbReference type="Gene3D" id="3.30.70.580">
    <property type="entry name" value="Pseudouridine synthase I, catalytic domain, N-terminal subdomain"/>
    <property type="match status" value="1"/>
</dbReference>
<dbReference type="Gene3D" id="3.30.70.660">
    <property type="entry name" value="Pseudouridine synthase I, catalytic domain, C-terminal subdomain"/>
    <property type="match status" value="1"/>
</dbReference>
<dbReference type="GO" id="GO:0003723">
    <property type="term" value="F:RNA binding"/>
    <property type="evidence" value="ECO:0007669"/>
    <property type="project" value="InterPro"/>
</dbReference>
<evidence type="ECO:0000313" key="10">
    <source>
        <dbReference type="Proteomes" id="UP000287969"/>
    </source>
</evidence>
<comment type="function">
    <text evidence="4">Formation of pseudouridine at positions 38, 39 and 40 in the anticodon stem and loop of transfer RNAs.</text>
</comment>
<keyword evidence="3 4" id="KW-0413">Isomerase</keyword>
<dbReference type="FunFam" id="3.30.70.580:FF:000001">
    <property type="entry name" value="tRNA pseudouridine synthase A"/>
    <property type="match status" value="1"/>
</dbReference>
<protein>
    <recommendedName>
        <fullName evidence="4">tRNA pseudouridine synthase A</fullName>
        <ecNumber evidence="4">5.4.99.12</ecNumber>
    </recommendedName>
    <alternativeName>
        <fullName evidence="4">tRNA pseudouridine(38-40) synthase</fullName>
    </alternativeName>
    <alternativeName>
        <fullName evidence="4">tRNA pseudouridylate synthase I</fullName>
    </alternativeName>
    <alternativeName>
        <fullName evidence="4">tRNA-uridine isomerase I</fullName>
    </alternativeName>
</protein>
<dbReference type="InterPro" id="IPR020097">
    <property type="entry name" value="PsdUridine_synth_TruA_a/b_dom"/>
</dbReference>
<dbReference type="InterPro" id="IPR001406">
    <property type="entry name" value="PsdUridine_synth_TruA"/>
</dbReference>
<dbReference type="SUPFAM" id="SSF55120">
    <property type="entry name" value="Pseudouridine synthase"/>
    <property type="match status" value="1"/>
</dbReference>
<evidence type="ECO:0000256" key="3">
    <source>
        <dbReference type="ARBA" id="ARBA00023235"/>
    </source>
</evidence>
<gene>
    <name evidence="4 9" type="primary">truA</name>
    <name evidence="9" type="ORF">EQM13_14240</name>
</gene>
<feature type="active site" description="Nucleophile" evidence="4 5">
    <location>
        <position position="52"/>
    </location>
</feature>
<comment type="caution">
    <text evidence="4">Lacks conserved residue(s) required for the propagation of feature annotation.</text>
</comment>
<dbReference type="GO" id="GO:0160147">
    <property type="term" value="F:tRNA pseudouridine(38-40) synthase activity"/>
    <property type="evidence" value="ECO:0007669"/>
    <property type="project" value="UniProtKB-EC"/>
</dbReference>
<evidence type="ECO:0000256" key="2">
    <source>
        <dbReference type="ARBA" id="ARBA00022694"/>
    </source>
</evidence>
<dbReference type="OrthoDB" id="9811823at2"/>
<sequence>MKNIKIIIEYDGTNYSGWQRQLNQDTIQGEIEKAIFKLTGENVNLIGSGRTDAGVHALGQTANFITDVNIPPDKIKFGLNAFLPHDIRISDSEEVSLDFHSRYNVKRKIYKYLIYNRAVKNPFWGRYSYYFPQRLNYELMEREIKYFLGAHDFTSFSSPKSNSKDKNRIIYNALLLKDGDLVMAIFDGNGFLYNMVRIMIGTLVDIGRGKIAEGQIPFIMKSLDRQRAGHTAPPQGLFLEKVFYE</sequence>
<evidence type="ECO:0000256" key="7">
    <source>
        <dbReference type="RuleBase" id="RU003792"/>
    </source>
</evidence>
<dbReference type="PANTHER" id="PTHR11142">
    <property type="entry name" value="PSEUDOURIDYLATE SYNTHASE"/>
    <property type="match status" value="1"/>
</dbReference>
<comment type="catalytic activity">
    <reaction evidence="4 7">
        <text>uridine(38/39/40) in tRNA = pseudouridine(38/39/40) in tRNA</text>
        <dbReference type="Rhea" id="RHEA:22376"/>
        <dbReference type="Rhea" id="RHEA-COMP:10085"/>
        <dbReference type="Rhea" id="RHEA-COMP:10087"/>
        <dbReference type="ChEBI" id="CHEBI:65314"/>
        <dbReference type="ChEBI" id="CHEBI:65315"/>
        <dbReference type="EC" id="5.4.99.12"/>
    </reaction>
</comment>
<dbReference type="PIRSF" id="PIRSF001430">
    <property type="entry name" value="tRNA_psdUrid_synth"/>
    <property type="match status" value="1"/>
</dbReference>
<evidence type="ECO:0000256" key="6">
    <source>
        <dbReference type="PIRSR" id="PIRSR001430-2"/>
    </source>
</evidence>